<keyword evidence="2" id="KW-1185">Reference proteome</keyword>
<dbReference type="EMBL" id="MK778457">
    <property type="protein sequence ID" value="QCW18493.1"/>
    <property type="molecule type" value="Genomic_DNA"/>
</dbReference>
<organism evidence="1 2">
    <name type="scientific">Escherichia phage vB_EcoS_W011D</name>
    <dbReference type="NCBI Taxonomy" id="2575323"/>
    <lineage>
        <taxon>Viruses</taxon>
        <taxon>Duplodnaviria</taxon>
        <taxon>Heunggongvirae</taxon>
        <taxon>Uroviricota</taxon>
        <taxon>Caudoviricetes</taxon>
        <taxon>Drexlerviridae</taxon>
        <taxon>Tempevirinae</taxon>
        <taxon>Changchunvirus</taxon>
        <taxon>Changchunvirus W011D</taxon>
    </lineage>
</organism>
<name>A0A4Y5NT72_9CAUD</name>
<gene>
    <name evidence="1" type="ORF">vBEcoSW011D_47</name>
</gene>
<reference evidence="1 2" key="1">
    <citation type="submission" date="2019-04" db="EMBL/GenBank/DDBJ databases">
        <authorList>
            <person name="Wang X."/>
        </authorList>
    </citation>
    <scope>NUCLEOTIDE SEQUENCE [LARGE SCALE GENOMIC DNA]</scope>
</reference>
<accession>A0A4Y5NT72</accession>
<evidence type="ECO:0000313" key="1">
    <source>
        <dbReference type="EMBL" id="QCW18493.1"/>
    </source>
</evidence>
<proteinExistence type="predicted"/>
<evidence type="ECO:0000313" key="2">
    <source>
        <dbReference type="Proteomes" id="UP000306677"/>
    </source>
</evidence>
<protein>
    <submittedName>
        <fullName evidence="1">Uncharacterized protein</fullName>
    </submittedName>
</protein>
<sequence length="139" mass="15252">MAKTIKLKCTSTITESFIENRLYSARVDDEGNISIGKGKGKIFLAVGVCGEIACVSKGCIAARFVELKTKTIKCTWVNHSMQIKKTFKAGKRYQIEQGRVLGGVAGYVFDEDGDRLTLYREEVGFSAAGGAYLFEAKYS</sequence>
<dbReference type="Proteomes" id="UP000306677">
    <property type="component" value="Segment"/>
</dbReference>